<comment type="catalytic activity">
    <reaction evidence="6 7">
        <text>uridine(54) in tRNA + S-adenosyl-L-methionine = 5-methyluridine(54) in tRNA + S-adenosyl-L-homocysteine + H(+)</text>
        <dbReference type="Rhea" id="RHEA:42712"/>
        <dbReference type="Rhea" id="RHEA-COMP:10167"/>
        <dbReference type="Rhea" id="RHEA-COMP:10193"/>
        <dbReference type="ChEBI" id="CHEBI:15378"/>
        <dbReference type="ChEBI" id="CHEBI:57856"/>
        <dbReference type="ChEBI" id="CHEBI:59789"/>
        <dbReference type="ChEBI" id="CHEBI:65315"/>
        <dbReference type="ChEBI" id="CHEBI:74447"/>
        <dbReference type="EC" id="2.1.1.35"/>
    </reaction>
</comment>
<dbReference type="GO" id="GO:0030488">
    <property type="term" value="P:tRNA methylation"/>
    <property type="evidence" value="ECO:0007669"/>
    <property type="project" value="UniProtKB-UniRule"/>
</dbReference>
<dbReference type="AlphaFoldDB" id="A0A7W4W3N9"/>
<feature type="binding site" evidence="7">
    <location>
        <position position="219"/>
    </location>
    <ligand>
        <name>S-adenosyl-L-methionine</name>
        <dbReference type="ChEBI" id="CHEBI:59789"/>
    </ligand>
</feature>
<proteinExistence type="inferred from homology"/>
<dbReference type="FunFam" id="3.40.50.150:FF:000012">
    <property type="entry name" value="tRNA/tmRNA (uracil-C(5))-methyltransferase"/>
    <property type="match status" value="1"/>
</dbReference>
<evidence type="ECO:0000256" key="8">
    <source>
        <dbReference type="PROSITE-ProRule" id="PRU01024"/>
    </source>
</evidence>
<protein>
    <recommendedName>
        <fullName evidence="7">tRNA/tmRNA (uracil-C(5))-methyltransferase</fullName>
        <ecNumber evidence="7">2.1.1.35</ecNumber>
    </recommendedName>
    <alternativeName>
        <fullName evidence="7">tRNA (uracil(54)-C(5))-methyltransferase</fullName>
    </alternativeName>
    <alternativeName>
        <fullName evidence="7">tRNA(m5U54)-methyltransferase</fullName>
        <shortName evidence="7">RUMT</shortName>
    </alternativeName>
    <alternativeName>
        <fullName evidence="7">tmRNA (uracil(341)-C(5))-methyltransferase</fullName>
    </alternativeName>
</protein>
<dbReference type="PANTHER" id="PTHR47790">
    <property type="entry name" value="TRNA/TMRNA (URACIL-C(5))-METHYLTRANSFERASE"/>
    <property type="match status" value="1"/>
</dbReference>
<keyword evidence="1 7" id="KW-0489">Methyltransferase</keyword>
<feature type="binding site" evidence="7 8">
    <location>
        <position position="235"/>
    </location>
    <ligand>
        <name>S-adenosyl-L-methionine</name>
        <dbReference type="ChEBI" id="CHEBI:59789"/>
    </ligand>
</feature>
<evidence type="ECO:0000256" key="4">
    <source>
        <dbReference type="ARBA" id="ARBA00022694"/>
    </source>
</evidence>
<keyword evidence="3 7" id="KW-0949">S-adenosyl-L-methionine</keyword>
<dbReference type="GO" id="GO:0000049">
    <property type="term" value="F:tRNA binding"/>
    <property type="evidence" value="ECO:0007669"/>
    <property type="project" value="TreeGrafter"/>
</dbReference>
<dbReference type="PROSITE" id="PS51687">
    <property type="entry name" value="SAM_MT_RNA_M5U"/>
    <property type="match status" value="1"/>
</dbReference>
<dbReference type="InterPro" id="IPR030391">
    <property type="entry name" value="MeTrfase_TrmA_CS"/>
</dbReference>
<feature type="active site" evidence="9">
    <location>
        <position position="320"/>
    </location>
</feature>
<comment type="catalytic activity">
    <reaction evidence="5 7">
        <text>uridine(341) in tmRNA + S-adenosyl-L-methionine = 5-methyluridine(341) in tmRNA + S-adenosyl-L-homocysteine + H(+)</text>
        <dbReference type="Rhea" id="RHEA:43612"/>
        <dbReference type="Rhea" id="RHEA-COMP:10630"/>
        <dbReference type="Rhea" id="RHEA-COMP:10631"/>
        <dbReference type="ChEBI" id="CHEBI:15378"/>
        <dbReference type="ChEBI" id="CHEBI:57856"/>
        <dbReference type="ChEBI" id="CHEBI:59789"/>
        <dbReference type="ChEBI" id="CHEBI:65315"/>
        <dbReference type="ChEBI" id="CHEBI:74447"/>
    </reaction>
</comment>
<name>A0A7W4W3N9_9GAMM</name>
<dbReference type="NCBIfam" id="TIGR02143">
    <property type="entry name" value="trmA_only"/>
    <property type="match status" value="1"/>
</dbReference>
<evidence type="ECO:0000256" key="7">
    <source>
        <dbReference type="HAMAP-Rule" id="MF_01011"/>
    </source>
</evidence>
<accession>A0A7W4W3N9</accession>
<evidence type="ECO:0000256" key="6">
    <source>
        <dbReference type="ARBA" id="ARBA00052788"/>
    </source>
</evidence>
<feature type="binding site" evidence="7 8">
    <location>
        <position position="295"/>
    </location>
    <ligand>
        <name>S-adenosyl-L-methionine</name>
        <dbReference type="ChEBI" id="CHEBI:59789"/>
    </ligand>
</feature>
<evidence type="ECO:0000256" key="2">
    <source>
        <dbReference type="ARBA" id="ARBA00022679"/>
    </source>
</evidence>
<dbReference type="Pfam" id="PF05958">
    <property type="entry name" value="tRNA_U5-meth_tr"/>
    <property type="match status" value="1"/>
</dbReference>
<comment type="function">
    <text evidence="7">Dual-specificity methyltransferase that catalyzes the formation of 5-methyluridine at position 54 (m5U54) in all tRNAs, and that of position 341 (m5U341) in tmRNA (transfer-mRNA).</text>
</comment>
<dbReference type="Gene3D" id="2.40.50.1070">
    <property type="match status" value="1"/>
</dbReference>
<sequence>MPLSNFKPAEYRAQLQQKVDRLKPAFAELGAATAEVFSSSETHYRMRAEFRIQHIDDEPQYVMFRKDGDRKAVVIDEFPVACKPIAELMQPLRRAIAQSDTLKRRLFQIEFLSGLSGEVLVSLIYHRPLDEDWEREARALMEQFSIGIVGRSRKQRLVLAQPYITETLNADGQAFTFRHYENSFTQPNAGVNEQMISWACKQLPKLSDDLLELYCGCGNFTLPLSRYFNKVLATEVSKTSTQAAKENCTLNDISNIEFARLSAEEISQALQGVRPFRRLAHLDLADYQLNTVFVDPPRAGLDDFSRTFVGQFKRILYISCNPETLLRDLEYLCQNHHIRSLAFFDQFPYTTHMECGVFLEEKSV</sequence>
<dbReference type="InterPro" id="IPR029063">
    <property type="entry name" value="SAM-dependent_MTases_sf"/>
</dbReference>
<dbReference type="PROSITE" id="PS01231">
    <property type="entry name" value="TRMA_2"/>
    <property type="match status" value="1"/>
</dbReference>
<dbReference type="InterPro" id="IPR010280">
    <property type="entry name" value="U5_MeTrfase_fam"/>
</dbReference>
<feature type="binding site" evidence="7 8">
    <location>
        <position position="214"/>
    </location>
    <ligand>
        <name>S-adenosyl-L-methionine</name>
        <dbReference type="ChEBI" id="CHEBI:59789"/>
    </ligand>
</feature>
<dbReference type="PANTHER" id="PTHR47790:SF2">
    <property type="entry name" value="TRNA_TMRNA (URACIL-C(5))-METHYLTRANSFERASE"/>
    <property type="match status" value="1"/>
</dbReference>
<dbReference type="PROSITE" id="PS01230">
    <property type="entry name" value="TRMA_1"/>
    <property type="match status" value="1"/>
</dbReference>
<evidence type="ECO:0000256" key="1">
    <source>
        <dbReference type="ARBA" id="ARBA00022603"/>
    </source>
</evidence>
<dbReference type="GO" id="GO:0030697">
    <property type="term" value="F:tRNA (uracil(54)-C5)-methyltransferase activity, S-adenosyl methionine-dependent"/>
    <property type="evidence" value="ECO:0007669"/>
    <property type="project" value="UniProtKB-UniRule"/>
</dbReference>
<feature type="binding site" evidence="7 8">
    <location>
        <position position="186"/>
    </location>
    <ligand>
        <name>S-adenosyl-L-methionine</name>
        <dbReference type="ChEBI" id="CHEBI:59789"/>
    </ligand>
</feature>
<keyword evidence="2 7" id="KW-0808">Transferase</keyword>
<keyword evidence="4 7" id="KW-0819">tRNA processing</keyword>
<feature type="active site" description="Proton acceptor" evidence="7">
    <location>
        <position position="354"/>
    </location>
</feature>
<dbReference type="InterPro" id="IPR030390">
    <property type="entry name" value="MeTrfase_TrmA_AS"/>
</dbReference>
<evidence type="ECO:0000313" key="11">
    <source>
        <dbReference type="Proteomes" id="UP000537130"/>
    </source>
</evidence>
<dbReference type="InterPro" id="IPR011869">
    <property type="entry name" value="TrmA_MeTrfase"/>
</dbReference>
<organism evidence="10 11">
    <name type="scientific">Litorivivens lipolytica</name>
    <dbReference type="NCBI Taxonomy" id="1524264"/>
    <lineage>
        <taxon>Bacteria</taxon>
        <taxon>Pseudomonadati</taxon>
        <taxon>Pseudomonadota</taxon>
        <taxon>Gammaproteobacteria</taxon>
        <taxon>Litorivivens</taxon>
    </lineage>
</organism>
<dbReference type="EC" id="2.1.1.35" evidence="7"/>
<dbReference type="GO" id="GO:0005829">
    <property type="term" value="C:cytosol"/>
    <property type="evidence" value="ECO:0007669"/>
    <property type="project" value="TreeGrafter"/>
</dbReference>
<keyword evidence="11" id="KW-1185">Reference proteome</keyword>
<dbReference type="Proteomes" id="UP000537130">
    <property type="component" value="Unassembled WGS sequence"/>
</dbReference>
<evidence type="ECO:0000256" key="9">
    <source>
        <dbReference type="PROSITE-ProRule" id="PRU10015"/>
    </source>
</evidence>
<evidence type="ECO:0000313" key="10">
    <source>
        <dbReference type="EMBL" id="MBB3046558.1"/>
    </source>
</evidence>
<dbReference type="RefSeq" id="WP_183409247.1">
    <property type="nucleotide sequence ID" value="NZ_JACHWY010000001.1"/>
</dbReference>
<dbReference type="SUPFAM" id="SSF53335">
    <property type="entry name" value="S-adenosyl-L-methionine-dependent methyltransferases"/>
    <property type="match status" value="1"/>
</dbReference>
<evidence type="ECO:0000256" key="3">
    <source>
        <dbReference type="ARBA" id="ARBA00022691"/>
    </source>
</evidence>
<dbReference type="CDD" id="cd02440">
    <property type="entry name" value="AdoMet_MTases"/>
    <property type="match status" value="1"/>
</dbReference>
<dbReference type="FunFam" id="2.40.50.1070:FF:000001">
    <property type="entry name" value="tRNA/tmRNA (uracil-C(5))-methyltransferase"/>
    <property type="match status" value="1"/>
</dbReference>
<dbReference type="EMBL" id="JACHWY010000001">
    <property type="protein sequence ID" value="MBB3046558.1"/>
    <property type="molecule type" value="Genomic_DNA"/>
</dbReference>
<comment type="caution">
    <text evidence="10">The sequence shown here is derived from an EMBL/GenBank/DDBJ whole genome shotgun (WGS) entry which is preliminary data.</text>
</comment>
<evidence type="ECO:0000256" key="5">
    <source>
        <dbReference type="ARBA" id="ARBA00051255"/>
    </source>
</evidence>
<feature type="active site" description="Nucleophile" evidence="7 8">
    <location>
        <position position="320"/>
    </location>
</feature>
<dbReference type="GO" id="GO:0019843">
    <property type="term" value="F:rRNA binding"/>
    <property type="evidence" value="ECO:0007669"/>
    <property type="project" value="TreeGrafter"/>
</dbReference>
<gene>
    <name evidence="7" type="primary">trmA</name>
    <name evidence="10" type="ORF">FHR99_000794</name>
</gene>
<comment type="similarity">
    <text evidence="7">Belongs to the class I-like SAM-binding methyltransferase superfamily. RNA M5U methyltransferase family. TrmA subfamily.</text>
</comment>
<dbReference type="HAMAP" id="MF_01011">
    <property type="entry name" value="RNA_methyltr_TrmA"/>
    <property type="match status" value="1"/>
</dbReference>
<dbReference type="Gene3D" id="3.40.50.150">
    <property type="entry name" value="Vaccinia Virus protein VP39"/>
    <property type="match status" value="1"/>
</dbReference>
<reference evidence="10 11" key="1">
    <citation type="submission" date="2020-08" db="EMBL/GenBank/DDBJ databases">
        <title>Genomic Encyclopedia of Type Strains, Phase III (KMG-III): the genomes of soil and plant-associated and newly described type strains.</title>
        <authorList>
            <person name="Whitman W."/>
        </authorList>
    </citation>
    <scope>NUCLEOTIDE SEQUENCE [LARGE SCALE GENOMIC DNA]</scope>
    <source>
        <strain evidence="10 11">CECT 8654</strain>
    </source>
</reference>